<evidence type="ECO:0000256" key="4">
    <source>
        <dbReference type="ARBA" id="ARBA00023136"/>
    </source>
</evidence>
<dbReference type="Proteomes" id="UP000185911">
    <property type="component" value="Unassembled WGS sequence"/>
</dbReference>
<feature type="transmembrane region" description="Helical" evidence="5">
    <location>
        <begin position="105"/>
        <end position="125"/>
    </location>
</feature>
<keyword evidence="3 5" id="KW-1133">Transmembrane helix</keyword>
<dbReference type="Pfam" id="PF13664">
    <property type="entry name" value="DUF4149"/>
    <property type="match status" value="1"/>
</dbReference>
<feature type="domain" description="TMEM205-like" evidence="6">
    <location>
        <begin position="4"/>
        <end position="101"/>
    </location>
</feature>
<protein>
    <submittedName>
        <fullName evidence="7">Transmembrane domain protein</fullName>
    </submittedName>
</protein>
<name>A0A1Q8YBB6_9BURK</name>
<gene>
    <name evidence="7" type="ORF">BLL52_3502</name>
</gene>
<feature type="transmembrane region" description="Helical" evidence="5">
    <location>
        <begin position="71"/>
        <end position="93"/>
    </location>
</feature>
<keyword evidence="8" id="KW-1185">Reference proteome</keyword>
<keyword evidence="4 5" id="KW-0472">Membrane</keyword>
<organism evidence="7 8">
    <name type="scientific">Rhodoferax antarcticus ANT.BR</name>
    <dbReference type="NCBI Taxonomy" id="1111071"/>
    <lineage>
        <taxon>Bacteria</taxon>
        <taxon>Pseudomonadati</taxon>
        <taxon>Pseudomonadota</taxon>
        <taxon>Betaproteobacteria</taxon>
        <taxon>Burkholderiales</taxon>
        <taxon>Comamonadaceae</taxon>
        <taxon>Rhodoferax</taxon>
    </lineage>
</organism>
<evidence type="ECO:0000313" key="7">
    <source>
        <dbReference type="EMBL" id="OLP05376.1"/>
    </source>
</evidence>
<proteinExistence type="predicted"/>
<keyword evidence="2 5" id="KW-0812">Transmembrane</keyword>
<comment type="caution">
    <text evidence="7">The sequence shown here is derived from an EMBL/GenBank/DDBJ whole genome shotgun (WGS) entry which is preliminary data.</text>
</comment>
<evidence type="ECO:0000256" key="3">
    <source>
        <dbReference type="ARBA" id="ARBA00022989"/>
    </source>
</evidence>
<dbReference type="GO" id="GO:0016020">
    <property type="term" value="C:membrane"/>
    <property type="evidence" value="ECO:0007669"/>
    <property type="project" value="UniProtKB-SubCell"/>
</dbReference>
<dbReference type="AlphaFoldDB" id="A0A1Q8YBB6"/>
<dbReference type="InterPro" id="IPR025423">
    <property type="entry name" value="TMEM205-like"/>
</dbReference>
<evidence type="ECO:0000256" key="5">
    <source>
        <dbReference type="SAM" id="Phobius"/>
    </source>
</evidence>
<dbReference type="EMBL" id="MSYM01000017">
    <property type="protein sequence ID" value="OLP05376.1"/>
    <property type="molecule type" value="Genomic_DNA"/>
</dbReference>
<feature type="transmembrane region" description="Helical" evidence="5">
    <location>
        <begin position="37"/>
        <end position="59"/>
    </location>
</feature>
<sequence length="133" mass="14348">MSVWVAALWWGSLTTVGFYVVPMLFANLPSPAIAGNMAAKLFAVQTWIAVACGLLLLLVSRSNQPLAQVELAQAATVFIILGMLLALLGEFAVAPRIVARQNLPLWHSVGMALYIAQWVCAGLTFRKLQPKVA</sequence>
<reference evidence="7 8" key="1">
    <citation type="submission" date="2017-01" db="EMBL/GenBank/DDBJ databases">
        <title>Genome sequence of Rhodoferax antarcticus ANT.BR, a psychrophilic purple nonsulfur bacterium from an Antarctic microbial mat.</title>
        <authorList>
            <person name="Baker J."/>
            <person name="Riester C."/>
            <person name="Skinner B."/>
            <person name="Newell A."/>
            <person name="Swingley W."/>
            <person name="Madigan M."/>
            <person name="Jung D."/>
            <person name="Asao M."/>
            <person name="Chen M."/>
            <person name="Loughlin P."/>
            <person name="Pan H."/>
            <person name="Lin S."/>
            <person name="Li N."/>
            <person name="Shaw J."/>
            <person name="Prado M."/>
            <person name="Sherman C."/>
            <person name="Li X."/>
            <person name="Tang J."/>
            <person name="Blankenship R."/>
            <person name="Zhao T."/>
            <person name="Touchman J."/>
            <person name="Sattley M."/>
        </authorList>
    </citation>
    <scope>NUCLEOTIDE SEQUENCE [LARGE SCALE GENOMIC DNA]</scope>
    <source>
        <strain evidence="7 8">ANT.BR</strain>
    </source>
</reference>
<evidence type="ECO:0000313" key="8">
    <source>
        <dbReference type="Proteomes" id="UP000185911"/>
    </source>
</evidence>
<evidence type="ECO:0000256" key="1">
    <source>
        <dbReference type="ARBA" id="ARBA00004370"/>
    </source>
</evidence>
<evidence type="ECO:0000259" key="6">
    <source>
        <dbReference type="Pfam" id="PF13664"/>
    </source>
</evidence>
<evidence type="ECO:0000256" key="2">
    <source>
        <dbReference type="ARBA" id="ARBA00022692"/>
    </source>
</evidence>
<comment type="subcellular location">
    <subcellularLocation>
        <location evidence="1">Membrane</location>
    </subcellularLocation>
</comment>
<accession>A0A1Q8YBB6</accession>
<dbReference type="STRING" id="81479.RA876_11380"/>
<feature type="transmembrane region" description="Helical" evidence="5">
    <location>
        <begin position="7"/>
        <end position="25"/>
    </location>
</feature>